<dbReference type="Pfam" id="PF06916">
    <property type="entry name" value="FAM210A-B_dom"/>
    <property type="match status" value="1"/>
</dbReference>
<keyword evidence="9" id="KW-1185">Reference proteome</keyword>
<name>A0A443SEX3_9ACAR</name>
<dbReference type="GO" id="GO:0016020">
    <property type="term" value="C:membrane"/>
    <property type="evidence" value="ECO:0007669"/>
    <property type="project" value="UniProtKB-SubCell"/>
</dbReference>
<evidence type="ECO:0000256" key="4">
    <source>
        <dbReference type="ARBA" id="ARBA00023054"/>
    </source>
</evidence>
<keyword evidence="2 6" id="KW-0812">Transmembrane</keyword>
<dbReference type="InterPro" id="IPR045866">
    <property type="entry name" value="FAM210A/B-like"/>
</dbReference>
<comment type="caution">
    <text evidence="8">The sequence shown here is derived from an EMBL/GenBank/DDBJ whole genome shotgun (WGS) entry which is preliminary data.</text>
</comment>
<comment type="subcellular location">
    <subcellularLocation>
        <location evidence="1">Membrane</location>
        <topology evidence="1">Single-pass membrane protein</topology>
    </subcellularLocation>
</comment>
<dbReference type="GO" id="GO:0005739">
    <property type="term" value="C:mitochondrion"/>
    <property type="evidence" value="ECO:0007669"/>
    <property type="project" value="TreeGrafter"/>
</dbReference>
<protein>
    <recommendedName>
        <fullName evidence="7">DUF1279 domain-containing protein</fullName>
    </recommendedName>
</protein>
<organism evidence="8 9">
    <name type="scientific">Leptotrombidium deliense</name>
    <dbReference type="NCBI Taxonomy" id="299467"/>
    <lineage>
        <taxon>Eukaryota</taxon>
        <taxon>Metazoa</taxon>
        <taxon>Ecdysozoa</taxon>
        <taxon>Arthropoda</taxon>
        <taxon>Chelicerata</taxon>
        <taxon>Arachnida</taxon>
        <taxon>Acari</taxon>
        <taxon>Acariformes</taxon>
        <taxon>Trombidiformes</taxon>
        <taxon>Prostigmata</taxon>
        <taxon>Anystina</taxon>
        <taxon>Parasitengona</taxon>
        <taxon>Trombiculoidea</taxon>
        <taxon>Trombiculidae</taxon>
        <taxon>Leptotrombidium</taxon>
    </lineage>
</organism>
<keyword evidence="5 6" id="KW-0472">Membrane</keyword>
<feature type="transmembrane region" description="Helical" evidence="6">
    <location>
        <begin position="52"/>
        <end position="75"/>
    </location>
</feature>
<evidence type="ECO:0000256" key="3">
    <source>
        <dbReference type="ARBA" id="ARBA00022989"/>
    </source>
</evidence>
<accession>A0A443SEX3</accession>
<evidence type="ECO:0000313" key="9">
    <source>
        <dbReference type="Proteomes" id="UP000288716"/>
    </source>
</evidence>
<keyword evidence="4" id="KW-0175">Coiled coil</keyword>
<evidence type="ECO:0000313" key="8">
    <source>
        <dbReference type="EMBL" id="RWS26069.1"/>
    </source>
</evidence>
<dbReference type="PANTHER" id="PTHR21377">
    <property type="entry name" value="PROTEIN FAM210B, MITOCHONDRIAL"/>
    <property type="match status" value="1"/>
</dbReference>
<dbReference type="STRING" id="299467.A0A443SEX3"/>
<proteinExistence type="predicted"/>
<sequence>MYGYRRPNVNQFFNGEIRRRFLCDKHVKPSDLELELKQMSFTARYWKLAKDYWYLLFPVHMFSSAGIFGSLYLLARSGLDINVLLERAEKIGIPKKVLHALKESELGNFAVAALLYKIITPVRYMVTAAGTLWTIKIGVRKGWIKPVPSKSQIKTMFQENVSKDKLKTMIQDRLKESKNKKQRTEK</sequence>
<feature type="domain" description="DUF1279" evidence="7">
    <location>
        <begin position="47"/>
        <end position="131"/>
    </location>
</feature>
<evidence type="ECO:0000256" key="2">
    <source>
        <dbReference type="ARBA" id="ARBA00022692"/>
    </source>
</evidence>
<gene>
    <name evidence="8" type="ORF">B4U80_07935</name>
</gene>
<dbReference type="Proteomes" id="UP000288716">
    <property type="component" value="Unassembled WGS sequence"/>
</dbReference>
<evidence type="ECO:0000256" key="5">
    <source>
        <dbReference type="ARBA" id="ARBA00023136"/>
    </source>
</evidence>
<evidence type="ECO:0000256" key="1">
    <source>
        <dbReference type="ARBA" id="ARBA00004167"/>
    </source>
</evidence>
<dbReference type="EMBL" id="NCKV01003096">
    <property type="protein sequence ID" value="RWS26069.1"/>
    <property type="molecule type" value="Genomic_DNA"/>
</dbReference>
<evidence type="ECO:0000256" key="6">
    <source>
        <dbReference type="SAM" id="Phobius"/>
    </source>
</evidence>
<dbReference type="PANTHER" id="PTHR21377:SF1">
    <property type="entry name" value="PROTEIN FAM210A"/>
    <property type="match status" value="1"/>
</dbReference>
<evidence type="ECO:0000259" key="7">
    <source>
        <dbReference type="Pfam" id="PF06916"/>
    </source>
</evidence>
<dbReference type="AlphaFoldDB" id="A0A443SEX3"/>
<dbReference type="InterPro" id="IPR009688">
    <property type="entry name" value="FAM210A/B-like_dom"/>
</dbReference>
<dbReference type="OrthoDB" id="5874039at2759"/>
<keyword evidence="3 6" id="KW-1133">Transmembrane helix</keyword>
<reference evidence="8 9" key="1">
    <citation type="journal article" date="2018" name="Gigascience">
        <title>Genomes of trombidid mites reveal novel predicted allergens and laterally-transferred genes associated with secondary metabolism.</title>
        <authorList>
            <person name="Dong X."/>
            <person name="Chaisiri K."/>
            <person name="Xia D."/>
            <person name="Armstrong S.D."/>
            <person name="Fang Y."/>
            <person name="Donnelly M.J."/>
            <person name="Kadowaki T."/>
            <person name="McGarry J.W."/>
            <person name="Darby A.C."/>
            <person name="Makepeace B.L."/>
        </authorList>
    </citation>
    <scope>NUCLEOTIDE SEQUENCE [LARGE SCALE GENOMIC DNA]</scope>
    <source>
        <strain evidence="8">UoL-UT</strain>
    </source>
</reference>
<dbReference type="VEuPathDB" id="VectorBase:LDEU005971"/>